<evidence type="ECO:0000259" key="2">
    <source>
        <dbReference type="Pfam" id="PF03399"/>
    </source>
</evidence>
<dbReference type="Gene3D" id="1.25.40.990">
    <property type="match status" value="1"/>
</dbReference>
<comment type="caution">
    <text evidence="3">The sequence shown here is derived from an EMBL/GenBank/DDBJ whole genome shotgun (WGS) entry which is preliminary data.</text>
</comment>
<feature type="compositionally biased region" description="Polar residues" evidence="1">
    <location>
        <begin position="207"/>
        <end position="244"/>
    </location>
</feature>
<dbReference type="PANTHER" id="PTHR12436">
    <property type="entry name" value="80 KDA MCM3-ASSOCIATED PROTEIN"/>
    <property type="match status" value="1"/>
</dbReference>
<feature type="region of interest" description="Disordered" evidence="1">
    <location>
        <begin position="263"/>
        <end position="400"/>
    </location>
</feature>
<sequence length="730" mass="83755">MSNYNEVQPTKLDQNKLKKRNKKKGKNSLGFNPNASPVGGASSRQFGAYSKSIKSSQDDQNEYNENGGYYEDSTNNGNDQLPEEEPNEEALKSAQDFVERSLAKAEKLTAAKYQECDKQIKQILHMARDEGKININDWIHQRVPLLDGGCPFELECDRIKNKKSNQNAKRNQGASSDSRGDPTPTSSNGFSPMPHVPRANGSGLPLKSQQNVPLQNDVQQTHQRQPTHEQSAYQPQVNQSVSQSGQYQPIYQYSQLQAQPDDYQANSFQPSPNPNQHSSQFQSTPSYYQRQPSQYQPPIQSSQFSTPQFSSYTSKAPTQNFSPSSVPPPPAYSPSSDPSPLYRSPLHQSPMHQASGIPLHVSANPSSYSAPFVQRYSASPPPPPPITNSFSGEKRSGYGDYDSIDRKKQRLARFETNQTNTNQTERKNSTNSNGVIIGKSKDLEKNYLRLTAAPDPMKVRSQPVLEKSLKYVFKKFEDQVGKIDAQKNYSYIINQLKSIRQDLTVQHIKNDFAIVVYSKNAIVSLENYDLGEFNQCQTQLKHLYKLRRNQDATFKRKFQREEVELQVFKLIYMMITKNESEIVKIRLQWITEFSKFHKNPKEEKFIKLVFSLYRANDFILNGNHYRFFQELHRYQDDEDFKLPFKIMHNYLYKNVRIKYLDILTQCYKELPIQFLFESLDFDTMEDCEAFLFNELKLTKPEGDSIDSKIAKTDLEPLIAKISKVDIKGQI</sequence>
<evidence type="ECO:0000313" key="3">
    <source>
        <dbReference type="EMBL" id="CAI5757478.1"/>
    </source>
</evidence>
<feature type="domain" description="SAC3/GANP/THP3 conserved" evidence="2">
    <location>
        <begin position="408"/>
        <end position="691"/>
    </location>
</feature>
<gene>
    <name evidence="3" type="ORF">CANVERA_P1992</name>
</gene>
<dbReference type="InterPro" id="IPR005062">
    <property type="entry name" value="SAC3/GANP/THP3_conserved"/>
</dbReference>
<feature type="compositionally biased region" description="Polar residues" evidence="1">
    <location>
        <begin position="263"/>
        <end position="281"/>
    </location>
</feature>
<feature type="compositionally biased region" description="Polar residues" evidence="1">
    <location>
        <begin position="164"/>
        <end position="190"/>
    </location>
</feature>
<protein>
    <recommendedName>
        <fullName evidence="2">SAC3/GANP/THP3 conserved domain-containing protein</fullName>
    </recommendedName>
</protein>
<dbReference type="AlphaFoldDB" id="A0A9W4XCR1"/>
<proteinExistence type="predicted"/>
<dbReference type="GO" id="GO:0005634">
    <property type="term" value="C:nucleus"/>
    <property type="evidence" value="ECO:0007669"/>
    <property type="project" value="TreeGrafter"/>
</dbReference>
<evidence type="ECO:0000313" key="4">
    <source>
        <dbReference type="Proteomes" id="UP001152885"/>
    </source>
</evidence>
<dbReference type="Proteomes" id="UP001152885">
    <property type="component" value="Unassembled WGS sequence"/>
</dbReference>
<dbReference type="OrthoDB" id="199574at2759"/>
<feature type="compositionally biased region" description="Low complexity" evidence="1">
    <location>
        <begin position="282"/>
        <end position="314"/>
    </location>
</feature>
<reference evidence="3" key="1">
    <citation type="submission" date="2022-12" db="EMBL/GenBank/DDBJ databases">
        <authorList>
            <person name="Brejova B."/>
        </authorList>
    </citation>
    <scope>NUCLEOTIDE SEQUENCE</scope>
</reference>
<dbReference type="InterPro" id="IPR045107">
    <property type="entry name" value="SAC3/GANP/THP3"/>
</dbReference>
<feature type="region of interest" description="Disordered" evidence="1">
    <location>
        <begin position="1"/>
        <end position="94"/>
    </location>
</feature>
<feature type="region of interest" description="Disordered" evidence="1">
    <location>
        <begin position="163"/>
        <end position="244"/>
    </location>
</feature>
<dbReference type="Pfam" id="PF03399">
    <property type="entry name" value="SAC3_GANP"/>
    <property type="match status" value="1"/>
</dbReference>
<dbReference type="EMBL" id="CANTUO010000001">
    <property type="protein sequence ID" value="CAI5757478.1"/>
    <property type="molecule type" value="Genomic_DNA"/>
</dbReference>
<name>A0A9W4XCR1_9ASCO</name>
<organism evidence="3 4">
    <name type="scientific">Candida verbasci</name>
    <dbReference type="NCBI Taxonomy" id="1227364"/>
    <lineage>
        <taxon>Eukaryota</taxon>
        <taxon>Fungi</taxon>
        <taxon>Dikarya</taxon>
        <taxon>Ascomycota</taxon>
        <taxon>Saccharomycotina</taxon>
        <taxon>Pichiomycetes</taxon>
        <taxon>Debaryomycetaceae</taxon>
        <taxon>Candida/Lodderomyces clade</taxon>
        <taxon>Candida</taxon>
    </lineage>
</organism>
<feature type="compositionally biased region" description="Low complexity" evidence="1">
    <location>
        <begin position="333"/>
        <end position="345"/>
    </location>
</feature>
<feature type="region of interest" description="Disordered" evidence="1">
    <location>
        <begin position="415"/>
        <end position="436"/>
    </location>
</feature>
<feature type="compositionally biased region" description="Basic residues" evidence="1">
    <location>
        <begin position="17"/>
        <end position="26"/>
    </location>
</feature>
<keyword evidence="4" id="KW-1185">Reference proteome</keyword>
<evidence type="ECO:0000256" key="1">
    <source>
        <dbReference type="SAM" id="MobiDB-lite"/>
    </source>
</evidence>
<accession>A0A9W4XCR1</accession>
<dbReference type="PANTHER" id="PTHR12436:SF4">
    <property type="entry name" value="LEUKOCYTE RECEPTOR CLUSTER MEMBER 8"/>
    <property type="match status" value="1"/>
</dbReference>